<dbReference type="RefSeq" id="WP_034242303.1">
    <property type="nucleotide sequence ID" value="NZ_AQRA01000005.1"/>
</dbReference>
<keyword evidence="1" id="KW-0732">Signal</keyword>
<dbReference type="Proteomes" id="UP000023541">
    <property type="component" value="Unassembled WGS sequence"/>
</dbReference>
<name>A0A023BUA4_9FLAO</name>
<comment type="caution">
    <text evidence="2">The sequence shown here is derived from an EMBL/GenBank/DDBJ whole genome shotgun (WGS) entry which is preliminary data.</text>
</comment>
<keyword evidence="3" id="KW-1185">Reference proteome</keyword>
<evidence type="ECO:0000313" key="2">
    <source>
        <dbReference type="EMBL" id="EZH73576.1"/>
    </source>
</evidence>
<proteinExistence type="predicted"/>
<organism evidence="2 3">
    <name type="scientific">Aquimarina atlantica</name>
    <dbReference type="NCBI Taxonomy" id="1317122"/>
    <lineage>
        <taxon>Bacteria</taxon>
        <taxon>Pseudomonadati</taxon>
        <taxon>Bacteroidota</taxon>
        <taxon>Flavobacteriia</taxon>
        <taxon>Flavobacteriales</taxon>
        <taxon>Flavobacteriaceae</taxon>
        <taxon>Aquimarina</taxon>
    </lineage>
</organism>
<sequence>MKKITGLVLLLLLCTTKTFAHFFWIETNPNGTLNQEHEIRIYFGEFASGVAEKTDGEVFQNAQHFTLWVVDQQGNKTKLETKAKSAYHVANFTPKSEGTYSIVLDNKKYKVLDYTQYDYGIFRPQYHSVAKVEVGKNTTHKTVAINPESIAIVDLSTTSEQAKLQILFKDKPLAEAEVTVFIKEDWSKKVKTDKNGMITFSLPFKTRYVIEATHEDKKPGTYDNVAYQFTWHCAVYTIN</sequence>
<feature type="signal peptide" evidence="1">
    <location>
        <begin position="1"/>
        <end position="20"/>
    </location>
</feature>
<accession>A0A023BUA4</accession>
<protein>
    <submittedName>
        <fullName evidence="2">Ferredoxin</fullName>
    </submittedName>
</protein>
<gene>
    <name evidence="2" type="ORF">ATO12_16700</name>
</gene>
<reference evidence="2 3" key="1">
    <citation type="submission" date="2014-04" db="EMBL/GenBank/DDBJ databases">
        <title>Aquimarina sp. 22II-S11-z7 Genome Sequencing.</title>
        <authorList>
            <person name="Lai Q."/>
        </authorList>
    </citation>
    <scope>NUCLEOTIDE SEQUENCE [LARGE SCALE GENOMIC DNA]</scope>
    <source>
        <strain evidence="2 3">22II-S11-z7</strain>
    </source>
</reference>
<dbReference type="STRING" id="1317122.ATO12_16700"/>
<evidence type="ECO:0000256" key="1">
    <source>
        <dbReference type="SAM" id="SignalP"/>
    </source>
</evidence>
<dbReference type="EMBL" id="AQRA01000005">
    <property type="protein sequence ID" value="EZH73576.1"/>
    <property type="molecule type" value="Genomic_DNA"/>
</dbReference>
<feature type="chain" id="PRO_5001515742" evidence="1">
    <location>
        <begin position="21"/>
        <end position="239"/>
    </location>
</feature>
<dbReference type="OrthoDB" id="1148550at2"/>
<dbReference type="InterPro" id="IPR019613">
    <property type="entry name" value="DUF4198"/>
</dbReference>
<evidence type="ECO:0000313" key="3">
    <source>
        <dbReference type="Proteomes" id="UP000023541"/>
    </source>
</evidence>
<dbReference type="AlphaFoldDB" id="A0A023BUA4"/>
<dbReference type="Pfam" id="PF10670">
    <property type="entry name" value="DUF4198"/>
    <property type="match status" value="1"/>
</dbReference>
<dbReference type="eggNOG" id="COG5266">
    <property type="taxonomic scope" value="Bacteria"/>
</dbReference>